<sequence>MDSPSLDTYIAAIRRSQKKSMEASRKTKKRIPKLGEFIGGTMDSVIGFSKTRQGGARAVGVAGLGDAIAGSMGDARGTRGGARGSFKAAAGGDLGDATAGSLGDTRGDGCARQRHLGK</sequence>
<evidence type="ECO:0000313" key="4">
    <source>
        <dbReference type="Proteomes" id="UP001642360"/>
    </source>
</evidence>
<protein>
    <submittedName>
        <fullName evidence="2">Uncharacterized protein</fullName>
    </submittedName>
</protein>
<proteinExistence type="predicted"/>
<gene>
    <name evidence="2" type="ORF">ILEXP_LOCUS12428</name>
    <name evidence="3" type="ORF">ILEXP_LOCUS12429</name>
</gene>
<reference evidence="2 4" key="1">
    <citation type="submission" date="2024-02" db="EMBL/GenBank/DDBJ databases">
        <authorList>
            <person name="Vignale AGUSTIN F."/>
            <person name="Sosa J E."/>
            <person name="Modenutti C."/>
        </authorList>
    </citation>
    <scope>NUCLEOTIDE SEQUENCE [LARGE SCALE GENOMIC DNA]</scope>
</reference>
<feature type="region of interest" description="Disordered" evidence="1">
    <location>
        <begin position="74"/>
        <end position="118"/>
    </location>
</feature>
<dbReference type="EMBL" id="CAUOFW020001414">
    <property type="protein sequence ID" value="CAK9144667.1"/>
    <property type="molecule type" value="Genomic_DNA"/>
</dbReference>
<name>A0ABC8RI78_9AQUA</name>
<dbReference type="AlphaFoldDB" id="A0ABC8RI78"/>
<dbReference type="EMBL" id="CAUOFW020001414">
    <property type="protein sequence ID" value="CAK9144666.1"/>
    <property type="molecule type" value="Genomic_DNA"/>
</dbReference>
<feature type="compositionally biased region" description="Low complexity" evidence="1">
    <location>
        <begin position="88"/>
        <end position="104"/>
    </location>
</feature>
<evidence type="ECO:0000313" key="2">
    <source>
        <dbReference type="EMBL" id="CAK9144666.1"/>
    </source>
</evidence>
<dbReference type="Proteomes" id="UP001642360">
    <property type="component" value="Unassembled WGS sequence"/>
</dbReference>
<evidence type="ECO:0000313" key="3">
    <source>
        <dbReference type="EMBL" id="CAK9144667.1"/>
    </source>
</evidence>
<accession>A0ABC8RI78</accession>
<evidence type="ECO:0000256" key="1">
    <source>
        <dbReference type="SAM" id="MobiDB-lite"/>
    </source>
</evidence>
<comment type="caution">
    <text evidence="2">The sequence shown here is derived from an EMBL/GenBank/DDBJ whole genome shotgun (WGS) entry which is preliminary data.</text>
</comment>
<keyword evidence="4" id="KW-1185">Reference proteome</keyword>
<organism evidence="2 4">
    <name type="scientific">Ilex paraguariensis</name>
    <name type="common">yerba mate</name>
    <dbReference type="NCBI Taxonomy" id="185542"/>
    <lineage>
        <taxon>Eukaryota</taxon>
        <taxon>Viridiplantae</taxon>
        <taxon>Streptophyta</taxon>
        <taxon>Embryophyta</taxon>
        <taxon>Tracheophyta</taxon>
        <taxon>Spermatophyta</taxon>
        <taxon>Magnoliopsida</taxon>
        <taxon>eudicotyledons</taxon>
        <taxon>Gunneridae</taxon>
        <taxon>Pentapetalae</taxon>
        <taxon>asterids</taxon>
        <taxon>campanulids</taxon>
        <taxon>Aquifoliales</taxon>
        <taxon>Aquifoliaceae</taxon>
        <taxon>Ilex</taxon>
    </lineage>
</organism>